<feature type="transmembrane region" description="Helical" evidence="10">
    <location>
        <begin position="48"/>
        <end position="77"/>
    </location>
</feature>
<keyword evidence="6 8" id="KW-0472">Membrane</keyword>
<gene>
    <name evidence="13" type="ORF">SANT12839_050900</name>
</gene>
<dbReference type="InterPro" id="IPR002550">
    <property type="entry name" value="CNNM"/>
</dbReference>
<keyword evidence="14" id="KW-1185">Reference proteome</keyword>
<dbReference type="GO" id="GO:0005886">
    <property type="term" value="C:plasma membrane"/>
    <property type="evidence" value="ECO:0007669"/>
    <property type="project" value="UniProtKB-SubCell"/>
</dbReference>
<evidence type="ECO:0000256" key="10">
    <source>
        <dbReference type="SAM" id="Phobius"/>
    </source>
</evidence>
<dbReference type="Gene3D" id="3.10.580.10">
    <property type="entry name" value="CBS-domain"/>
    <property type="match status" value="1"/>
</dbReference>
<evidence type="ECO:0000259" key="12">
    <source>
        <dbReference type="PROSITE" id="PS51846"/>
    </source>
</evidence>
<keyword evidence="4" id="KW-0677">Repeat</keyword>
<keyword evidence="2" id="KW-1003">Cell membrane</keyword>
<evidence type="ECO:0000259" key="11">
    <source>
        <dbReference type="PROSITE" id="PS51371"/>
    </source>
</evidence>
<evidence type="ECO:0000313" key="13">
    <source>
        <dbReference type="EMBL" id="GDY44208.1"/>
    </source>
</evidence>
<comment type="subcellular location">
    <subcellularLocation>
        <location evidence="1">Cell membrane</location>
        <topology evidence="1">Multi-pass membrane protein</topology>
    </subcellularLocation>
</comment>
<evidence type="ECO:0000256" key="7">
    <source>
        <dbReference type="PROSITE-ProRule" id="PRU00703"/>
    </source>
</evidence>
<dbReference type="InterPro" id="IPR051676">
    <property type="entry name" value="UPF0053_domain"/>
</dbReference>
<sequence length="499" mass="53634">MTVLQLAIGALTLLTNAFFVGAEFALISVRRSQIEPRAQAGEKRARGVLWALEHLSALMATAQLGITISSLALGAVAEPAIAHLLEPVFDAVHVPHALVHPIAFVVALTAATYLHMLIGEMVPKNIALAAPERTALLLGPPLVALTRLLRPVVFGVNAFANAVLRLLKVEPKDEVEAVFTDDELIRLVRDSSDAGLLDKSGGDRLRDALELGTRRVGDILVPLDAMVTVDHRVTPAELERTAAASGYSRLPVTGPGGAILGYLHIKDTLGAVDRDRPFPRTAVHTIPRVRADTPLDDTLTTMRATGTHLAAVTADTGRAVFGFVTMTDVLDELVARPRHNHADRSRVDRSRVDRSRVDRSRVDRSRVDRSRVDRSRVDRSRVDRSRVDQDGGRAEGRSGRTENAVSPAVPTIASWTSTTLGSVSCAAVPGLSSAAVRHASVPSSTFSASSRPKRLEKYSCPYRLDSTGADRLSVSVDRCHSSRPLSADTAVTVPLARTK</sequence>
<evidence type="ECO:0000256" key="3">
    <source>
        <dbReference type="ARBA" id="ARBA00022692"/>
    </source>
</evidence>
<keyword evidence="3 8" id="KW-0812">Transmembrane</keyword>
<feature type="compositionally biased region" description="Basic and acidic residues" evidence="9">
    <location>
        <begin position="340"/>
        <end position="400"/>
    </location>
</feature>
<protein>
    <submittedName>
        <fullName evidence="13">Uncharacterized protein</fullName>
    </submittedName>
</protein>
<reference evidence="13 14" key="1">
    <citation type="journal article" date="2020" name="Int. J. Syst. Evol. Microbiol.">
        <title>Reclassification of Streptomyces castelarensis and Streptomyces sporoclivatus as later heterotypic synonyms of Streptomyces antimycoticus.</title>
        <authorList>
            <person name="Komaki H."/>
            <person name="Tamura T."/>
        </authorList>
    </citation>
    <scope>NUCLEOTIDE SEQUENCE [LARGE SCALE GENOMIC DNA]</scope>
    <source>
        <strain evidence="13 14">NBRC 12839</strain>
    </source>
</reference>
<evidence type="ECO:0000256" key="1">
    <source>
        <dbReference type="ARBA" id="ARBA00004651"/>
    </source>
</evidence>
<comment type="caution">
    <text evidence="13">The sequence shown here is derived from an EMBL/GenBank/DDBJ whole genome shotgun (WGS) entry which is preliminary data.</text>
</comment>
<keyword evidence="5 8" id="KW-1133">Transmembrane helix</keyword>
<dbReference type="AlphaFoldDB" id="A0A4D4KC76"/>
<proteinExistence type="predicted"/>
<evidence type="ECO:0000313" key="14">
    <source>
        <dbReference type="Proteomes" id="UP000299290"/>
    </source>
</evidence>
<evidence type="ECO:0000256" key="6">
    <source>
        <dbReference type="ARBA" id="ARBA00023136"/>
    </source>
</evidence>
<dbReference type="EMBL" id="BJHV01000001">
    <property type="protein sequence ID" value="GDY44208.1"/>
    <property type="molecule type" value="Genomic_DNA"/>
</dbReference>
<dbReference type="PANTHER" id="PTHR43099:SF4">
    <property type="entry name" value="INTEGRAL MEMBRANE PROTEIN"/>
    <property type="match status" value="1"/>
</dbReference>
<dbReference type="Pfam" id="PF00571">
    <property type="entry name" value="CBS"/>
    <property type="match status" value="1"/>
</dbReference>
<name>A0A4D4KC76_9ACTN</name>
<feature type="domain" description="CNNM transmembrane" evidence="12">
    <location>
        <begin position="1"/>
        <end position="201"/>
    </location>
</feature>
<dbReference type="PANTHER" id="PTHR43099">
    <property type="entry name" value="UPF0053 PROTEIN YRKA"/>
    <property type="match status" value="1"/>
</dbReference>
<feature type="transmembrane region" description="Helical" evidence="10">
    <location>
        <begin position="97"/>
        <end position="118"/>
    </location>
</feature>
<feature type="domain" description="CBS" evidence="11">
    <location>
        <begin position="282"/>
        <end position="344"/>
    </location>
</feature>
<evidence type="ECO:0000256" key="2">
    <source>
        <dbReference type="ARBA" id="ARBA00022475"/>
    </source>
</evidence>
<dbReference type="CDD" id="cd04590">
    <property type="entry name" value="CBS_pair_CorC_HlyC_assoc"/>
    <property type="match status" value="1"/>
</dbReference>
<dbReference type="SUPFAM" id="SSF54631">
    <property type="entry name" value="CBS-domain pair"/>
    <property type="match status" value="1"/>
</dbReference>
<dbReference type="Proteomes" id="UP000299290">
    <property type="component" value="Unassembled WGS sequence"/>
</dbReference>
<dbReference type="InterPro" id="IPR000644">
    <property type="entry name" value="CBS_dom"/>
</dbReference>
<dbReference type="InterPro" id="IPR044751">
    <property type="entry name" value="Ion_transp-like_CBS"/>
</dbReference>
<feature type="region of interest" description="Disordered" evidence="9">
    <location>
        <begin position="340"/>
        <end position="406"/>
    </location>
</feature>
<accession>A0A4D4KC76</accession>
<evidence type="ECO:0000256" key="9">
    <source>
        <dbReference type="SAM" id="MobiDB-lite"/>
    </source>
</evidence>
<evidence type="ECO:0000256" key="8">
    <source>
        <dbReference type="PROSITE-ProRule" id="PRU01193"/>
    </source>
</evidence>
<dbReference type="PROSITE" id="PS51371">
    <property type="entry name" value="CBS"/>
    <property type="match status" value="1"/>
</dbReference>
<dbReference type="Pfam" id="PF01595">
    <property type="entry name" value="CNNM"/>
    <property type="match status" value="1"/>
</dbReference>
<organism evidence="13 14">
    <name type="scientific">Streptomyces antimycoticus</name>
    <dbReference type="NCBI Taxonomy" id="68175"/>
    <lineage>
        <taxon>Bacteria</taxon>
        <taxon>Bacillati</taxon>
        <taxon>Actinomycetota</taxon>
        <taxon>Actinomycetes</taxon>
        <taxon>Kitasatosporales</taxon>
        <taxon>Streptomycetaceae</taxon>
        <taxon>Streptomyces</taxon>
        <taxon>Streptomyces violaceusniger group</taxon>
    </lineage>
</organism>
<dbReference type="InterPro" id="IPR046342">
    <property type="entry name" value="CBS_dom_sf"/>
</dbReference>
<dbReference type="PROSITE" id="PS51846">
    <property type="entry name" value="CNNM"/>
    <property type="match status" value="1"/>
</dbReference>
<keyword evidence="7" id="KW-0129">CBS domain</keyword>
<evidence type="ECO:0000256" key="5">
    <source>
        <dbReference type="ARBA" id="ARBA00022989"/>
    </source>
</evidence>
<evidence type="ECO:0000256" key="4">
    <source>
        <dbReference type="ARBA" id="ARBA00022737"/>
    </source>
</evidence>
<feature type="transmembrane region" description="Helical" evidence="10">
    <location>
        <begin position="6"/>
        <end position="27"/>
    </location>
</feature>